<feature type="domain" description="Major facilitator superfamily (MFS) profile" evidence="8">
    <location>
        <begin position="1"/>
        <end position="405"/>
    </location>
</feature>
<evidence type="ECO:0000313" key="9">
    <source>
        <dbReference type="EMBL" id="MCM1982932.1"/>
    </source>
</evidence>
<name>A0ABD4T3X0_9CYAN</name>
<keyword evidence="4 7" id="KW-0812">Transmembrane</keyword>
<dbReference type="Pfam" id="PF05977">
    <property type="entry name" value="MFS_3"/>
    <property type="match status" value="1"/>
</dbReference>
<dbReference type="EMBL" id="JTHE03000048">
    <property type="protein sequence ID" value="MCM1982932.1"/>
    <property type="molecule type" value="Genomic_DNA"/>
</dbReference>
<feature type="transmembrane region" description="Helical" evidence="7">
    <location>
        <begin position="379"/>
        <end position="398"/>
    </location>
</feature>
<dbReference type="AlphaFoldDB" id="A0ABD4T3X0"/>
<keyword evidence="5 7" id="KW-1133">Transmembrane helix</keyword>
<accession>A0ABD4T3X0</accession>
<dbReference type="PROSITE" id="PS50850">
    <property type="entry name" value="MFS"/>
    <property type="match status" value="1"/>
</dbReference>
<feature type="transmembrane region" description="Helical" evidence="7">
    <location>
        <begin position="49"/>
        <end position="70"/>
    </location>
</feature>
<keyword evidence="10" id="KW-1185">Reference proteome</keyword>
<dbReference type="GO" id="GO:0005886">
    <property type="term" value="C:plasma membrane"/>
    <property type="evidence" value="ECO:0007669"/>
    <property type="project" value="UniProtKB-SubCell"/>
</dbReference>
<evidence type="ECO:0000256" key="1">
    <source>
        <dbReference type="ARBA" id="ARBA00004651"/>
    </source>
</evidence>
<dbReference type="Gene3D" id="1.20.1250.20">
    <property type="entry name" value="MFS general substrate transporter like domains"/>
    <property type="match status" value="2"/>
</dbReference>
<evidence type="ECO:0000256" key="2">
    <source>
        <dbReference type="ARBA" id="ARBA00022448"/>
    </source>
</evidence>
<feature type="transmembrane region" description="Helical" evidence="7">
    <location>
        <begin position="21"/>
        <end position="43"/>
    </location>
</feature>
<evidence type="ECO:0000256" key="4">
    <source>
        <dbReference type="ARBA" id="ARBA00022692"/>
    </source>
</evidence>
<gene>
    <name evidence="9" type="ORF">QQ91_0008865</name>
</gene>
<feature type="transmembrane region" description="Helical" evidence="7">
    <location>
        <begin position="290"/>
        <end position="310"/>
    </location>
</feature>
<keyword evidence="6 7" id="KW-0472">Membrane</keyword>
<evidence type="ECO:0000256" key="7">
    <source>
        <dbReference type="SAM" id="Phobius"/>
    </source>
</evidence>
<evidence type="ECO:0000256" key="3">
    <source>
        <dbReference type="ARBA" id="ARBA00022475"/>
    </source>
</evidence>
<dbReference type="RefSeq" id="WP_166281659.1">
    <property type="nucleotide sequence ID" value="NZ_JTHE03000048.1"/>
</dbReference>
<evidence type="ECO:0000259" key="8">
    <source>
        <dbReference type="PROSITE" id="PS50850"/>
    </source>
</evidence>
<comment type="caution">
    <text evidence="9">The sequence shown here is derived from an EMBL/GenBank/DDBJ whole genome shotgun (WGS) entry which is preliminary data.</text>
</comment>
<keyword evidence="3" id="KW-1003">Cell membrane</keyword>
<evidence type="ECO:0000313" key="10">
    <source>
        <dbReference type="Proteomes" id="UP000031561"/>
    </source>
</evidence>
<evidence type="ECO:0000256" key="5">
    <source>
        <dbReference type="ARBA" id="ARBA00022989"/>
    </source>
</evidence>
<feature type="transmembrane region" description="Helical" evidence="7">
    <location>
        <begin position="316"/>
        <end position="339"/>
    </location>
</feature>
<feature type="transmembrane region" description="Helical" evidence="7">
    <location>
        <begin position="171"/>
        <end position="194"/>
    </location>
</feature>
<comment type="subcellular location">
    <subcellularLocation>
        <location evidence="1">Cell membrane</location>
        <topology evidence="1">Multi-pass membrane protein</topology>
    </subcellularLocation>
</comment>
<dbReference type="PANTHER" id="PTHR23513">
    <property type="entry name" value="INTEGRAL MEMBRANE EFFLUX PROTEIN-RELATED"/>
    <property type="match status" value="1"/>
</dbReference>
<feature type="transmembrane region" description="Helical" evidence="7">
    <location>
        <begin position="230"/>
        <end position="250"/>
    </location>
</feature>
<reference evidence="9 10" key="1">
    <citation type="journal article" date="2015" name="Genome Announc.">
        <title>Draft Genome Sequence of Filamentous Marine Cyanobacterium Lyngbya confervoides Strain BDU141951.</title>
        <authorList>
            <person name="Chandrababunaidu M.M."/>
            <person name="Sen D."/>
            <person name="Tripathy S."/>
        </authorList>
    </citation>
    <scope>NUCLEOTIDE SEQUENCE [LARGE SCALE GENOMIC DNA]</scope>
    <source>
        <strain evidence="9 10">BDU141951</strain>
    </source>
</reference>
<proteinExistence type="predicted"/>
<dbReference type="PANTHER" id="PTHR23513:SF11">
    <property type="entry name" value="STAPHYLOFERRIN A TRANSPORTER"/>
    <property type="match status" value="1"/>
</dbReference>
<dbReference type="CDD" id="cd06173">
    <property type="entry name" value="MFS_MefA_like"/>
    <property type="match status" value="1"/>
</dbReference>
<feature type="transmembrane region" description="Helical" evidence="7">
    <location>
        <begin position="351"/>
        <end position="373"/>
    </location>
</feature>
<dbReference type="InterPro" id="IPR020846">
    <property type="entry name" value="MFS_dom"/>
</dbReference>
<evidence type="ECO:0000256" key="6">
    <source>
        <dbReference type="ARBA" id="ARBA00023136"/>
    </source>
</evidence>
<dbReference type="SUPFAM" id="SSF103473">
    <property type="entry name" value="MFS general substrate transporter"/>
    <property type="match status" value="1"/>
</dbReference>
<protein>
    <submittedName>
        <fullName evidence="9">MFS transporter</fullName>
    </submittedName>
</protein>
<keyword evidence="2" id="KW-0813">Transport</keyword>
<feature type="transmembrane region" description="Helical" evidence="7">
    <location>
        <begin position="262"/>
        <end position="283"/>
    </location>
</feature>
<sequence>MMLAIPNIFRALASPNYRLYFVGHGLSQIGTWITKTVAIWLIYELTDSPLMVGIIAFFSLSPTIIFAPVGGLIADRKDRRKILILVQTVATVRALILAMLAFSNHLSIGALVLLTAIQALIEAIDDPTRQALIPTLLVNKEYLTNAIALNSILVSLSRLLGPAIAGILLAYVGAGFCFLADGLSYLAILSALLAMRDLQTNASPLQLRQPWRDIQSGVHYALQSLPIRTVLLQLAVVNLFATPIITLGPVFAERILQGGPEIFGLFVTASGVGGIFGAIMLSLWSSVRGLDALLTFSPLLTGVALMGFAQSRWLNLSLLLIMGVGFLLILQISASNTILQTVTEETKRGRIMSLFVITNGTMLPFGNLLAGVIADWFTAPFALMLEGGLCMASVLFFLPNFPRLRQAIAQASRPH</sequence>
<dbReference type="InterPro" id="IPR036259">
    <property type="entry name" value="MFS_trans_sf"/>
</dbReference>
<organism evidence="9 10">
    <name type="scientific">Lyngbya confervoides BDU141951</name>
    <dbReference type="NCBI Taxonomy" id="1574623"/>
    <lineage>
        <taxon>Bacteria</taxon>
        <taxon>Bacillati</taxon>
        <taxon>Cyanobacteriota</taxon>
        <taxon>Cyanophyceae</taxon>
        <taxon>Oscillatoriophycideae</taxon>
        <taxon>Oscillatoriales</taxon>
        <taxon>Microcoleaceae</taxon>
        <taxon>Lyngbya</taxon>
    </lineage>
</organism>
<dbReference type="Proteomes" id="UP000031561">
    <property type="component" value="Unassembled WGS sequence"/>
</dbReference>
<dbReference type="InterPro" id="IPR010290">
    <property type="entry name" value="TM_effector"/>
</dbReference>